<name>Q0F1T3_9PROT</name>
<evidence type="ECO:0000313" key="3">
    <source>
        <dbReference type="Proteomes" id="UP000005297"/>
    </source>
</evidence>
<feature type="signal peptide" evidence="1">
    <location>
        <begin position="1"/>
        <end position="17"/>
    </location>
</feature>
<evidence type="ECO:0000313" key="2">
    <source>
        <dbReference type="EMBL" id="EAU55817.1"/>
    </source>
</evidence>
<evidence type="ECO:0000256" key="1">
    <source>
        <dbReference type="SAM" id="SignalP"/>
    </source>
</evidence>
<feature type="chain" id="PRO_5004171464" evidence="1">
    <location>
        <begin position="18"/>
        <end position="116"/>
    </location>
</feature>
<dbReference type="STRING" id="314344.AL013_10625"/>
<organism evidence="2 3">
    <name type="scientific">Mariprofundus ferrooxydans PV-1</name>
    <dbReference type="NCBI Taxonomy" id="314345"/>
    <lineage>
        <taxon>Bacteria</taxon>
        <taxon>Pseudomonadati</taxon>
        <taxon>Pseudomonadota</taxon>
        <taxon>Candidatius Mariprofundia</taxon>
        <taxon>Mariprofundales</taxon>
        <taxon>Mariprofundaceae</taxon>
        <taxon>Mariprofundus</taxon>
    </lineage>
</organism>
<keyword evidence="3" id="KW-1185">Reference proteome</keyword>
<gene>
    <name evidence="2" type="ORF">SPV1_02677</name>
</gene>
<comment type="caution">
    <text evidence="2">The sequence shown here is derived from an EMBL/GenBank/DDBJ whole genome shotgun (WGS) entry which is preliminary data.</text>
</comment>
<dbReference type="EMBL" id="AATS01000002">
    <property type="protein sequence ID" value="EAU55817.1"/>
    <property type="molecule type" value="Genomic_DNA"/>
</dbReference>
<dbReference type="HOGENOM" id="CLU_2093908_0_0_0"/>
<accession>Q0F1T3</accession>
<dbReference type="InParanoid" id="Q0F1T3"/>
<protein>
    <submittedName>
        <fullName evidence="2">Uncharacterized protein</fullName>
    </submittedName>
</protein>
<sequence>MRLMAALPTSSITIANAAAVQLSGNPADAHACGEVQIGAIGSQQVTHTWFNTYLRDIHLPTLRTLAASIPGLTYTTDNPGQDTTDPACISSPKGSPLTWEQFLAAQGLQVIQPVIP</sequence>
<dbReference type="Proteomes" id="UP000005297">
    <property type="component" value="Unassembled WGS sequence"/>
</dbReference>
<proteinExistence type="predicted"/>
<dbReference type="AlphaFoldDB" id="Q0F1T3"/>
<reference evidence="2 3" key="1">
    <citation type="submission" date="2006-09" db="EMBL/GenBank/DDBJ databases">
        <authorList>
            <person name="Emerson D."/>
            <person name="Ferriera S."/>
            <person name="Johnson J."/>
            <person name="Kravitz S."/>
            <person name="Halpern A."/>
            <person name="Remington K."/>
            <person name="Beeson K."/>
            <person name="Tran B."/>
            <person name="Rogers Y.-H."/>
            <person name="Friedman R."/>
            <person name="Venter J.C."/>
        </authorList>
    </citation>
    <scope>NUCLEOTIDE SEQUENCE [LARGE SCALE GENOMIC DNA]</scope>
    <source>
        <strain evidence="2 3">PV-1</strain>
    </source>
</reference>
<keyword evidence="1" id="KW-0732">Signal</keyword>